<dbReference type="AlphaFoldDB" id="A0A061CMJ5"/>
<dbReference type="Gene3D" id="2.40.50.90">
    <property type="match status" value="1"/>
</dbReference>
<evidence type="ECO:0000313" key="4">
    <source>
        <dbReference type="EMBL" id="RRW37283.1"/>
    </source>
</evidence>
<dbReference type="PANTHER" id="PTHR12302:SF3">
    <property type="entry name" value="SERINE_THREONINE-PROTEIN KINASE 31"/>
    <property type="match status" value="1"/>
</dbReference>
<dbReference type="InterPro" id="IPR035437">
    <property type="entry name" value="SNase_OB-fold_sf"/>
</dbReference>
<dbReference type="Proteomes" id="UP000272833">
    <property type="component" value="Unassembled WGS sequence"/>
</dbReference>
<dbReference type="Pfam" id="PF00565">
    <property type="entry name" value="SNase"/>
    <property type="match status" value="1"/>
</dbReference>
<dbReference type="SMART" id="SM00318">
    <property type="entry name" value="SNc"/>
    <property type="match status" value="1"/>
</dbReference>
<evidence type="ECO:0000313" key="5">
    <source>
        <dbReference type="Proteomes" id="UP000272833"/>
    </source>
</evidence>
<name>A0A061CMJ5_ECTOL</name>
<dbReference type="SUPFAM" id="SSF50199">
    <property type="entry name" value="Staphylococcal nuclease"/>
    <property type="match status" value="1"/>
</dbReference>
<dbReference type="InterPro" id="IPR016071">
    <property type="entry name" value="Staphylococal_nuclease_OB-fold"/>
</dbReference>
<dbReference type="EMBL" id="RHRS01000018">
    <property type="protein sequence ID" value="RRW37283.1"/>
    <property type="molecule type" value="Genomic_DNA"/>
</dbReference>
<dbReference type="PANTHER" id="PTHR12302">
    <property type="entry name" value="EBNA2 BINDING PROTEIN P100"/>
    <property type="match status" value="1"/>
</dbReference>
<sequence>MHLSVNLKKASLVGAFFVSLLCVDLAQAFCPLRADLAQVAVRQVVDGDTVRLADGRSIRLIGINAPELGRKGRSDEPFAVQARRRLQALVDASDGRVGLLYGEQRKDRYGRTLAHLYDRQGRNLEAQLLGEGLGFMVAVAPNSVLVSCQAQAERQARRQRLGVWRTEQVKAAGQLKSGGFALLSGRVAGVQRNRGGLWIDLDGGRVLRVAPELLGEFDVRALQRLEGQRVEARGWVIDRQSRGGLKSGQARWMLPLTHSAMLEVLP</sequence>
<keyword evidence="1" id="KW-0540">Nuclease</keyword>
<dbReference type="PROSITE" id="PS50830">
    <property type="entry name" value="TNASE_3"/>
    <property type="match status" value="1"/>
</dbReference>
<keyword evidence="2" id="KW-0255">Endonuclease</keyword>
<evidence type="ECO:0000256" key="3">
    <source>
        <dbReference type="ARBA" id="ARBA00022801"/>
    </source>
</evidence>
<dbReference type="GO" id="GO:0016787">
    <property type="term" value="F:hydrolase activity"/>
    <property type="evidence" value="ECO:0007669"/>
    <property type="project" value="UniProtKB-KW"/>
</dbReference>
<proteinExistence type="predicted"/>
<organism evidence="4 5">
    <name type="scientific">Ectopseudomonas oleovorans</name>
    <name type="common">Pseudomonas oleovorans</name>
    <dbReference type="NCBI Taxonomy" id="301"/>
    <lineage>
        <taxon>Bacteria</taxon>
        <taxon>Pseudomonadati</taxon>
        <taxon>Pseudomonadota</taxon>
        <taxon>Gammaproteobacteria</taxon>
        <taxon>Pseudomonadales</taxon>
        <taxon>Pseudomonadaceae</taxon>
        <taxon>Ectopseudomonas</taxon>
    </lineage>
</organism>
<comment type="caution">
    <text evidence="4">The sequence shown here is derived from an EMBL/GenBank/DDBJ whole genome shotgun (WGS) entry which is preliminary data.</text>
</comment>
<evidence type="ECO:0000256" key="2">
    <source>
        <dbReference type="ARBA" id="ARBA00022759"/>
    </source>
</evidence>
<reference evidence="4 5" key="1">
    <citation type="submission" date="2018-10" db="EMBL/GenBank/DDBJ databases">
        <title>Transmission dynamics of multidrug resistant bacteria on intensive care unit surfaces.</title>
        <authorList>
            <person name="D'Souza A.W."/>
            <person name="Potter R.F."/>
            <person name="Wallace M."/>
            <person name="Shupe A."/>
            <person name="Patel S."/>
            <person name="Sun S."/>
            <person name="Gul D."/>
            <person name="Kwon J.H."/>
            <person name="Andleeb S."/>
            <person name="Burnham C.-A.D."/>
            <person name="Dantas G."/>
        </authorList>
    </citation>
    <scope>NUCLEOTIDE SEQUENCE [LARGE SCALE GENOMIC DNA]</scope>
    <source>
        <strain evidence="4 5">PO_271</strain>
    </source>
</reference>
<accession>A0A061CMJ5</accession>
<gene>
    <name evidence="4" type="ORF">EGJ44_09125</name>
</gene>
<dbReference type="RefSeq" id="WP_003459016.1">
    <property type="nucleotide sequence ID" value="NZ_RHRS01000018.1"/>
</dbReference>
<accession>A0A3R8W9D4</accession>
<evidence type="ECO:0000256" key="1">
    <source>
        <dbReference type="ARBA" id="ARBA00022722"/>
    </source>
</evidence>
<keyword evidence="3" id="KW-0378">Hydrolase</keyword>
<dbReference type="GO" id="GO:0004519">
    <property type="term" value="F:endonuclease activity"/>
    <property type="evidence" value="ECO:0007669"/>
    <property type="project" value="UniProtKB-KW"/>
</dbReference>
<protein>
    <submittedName>
        <fullName evidence="4">Thermonuclease family protein</fullName>
    </submittedName>
</protein>